<organism evidence="3 4">
    <name type="scientific">Candidatus Enterenecus faecium</name>
    <dbReference type="NCBI Taxonomy" id="2840780"/>
    <lineage>
        <taxon>Bacteria</taxon>
        <taxon>Bacillati</taxon>
        <taxon>Bacillota</taxon>
        <taxon>Clostridia</taxon>
        <taxon>Eubacteriales</taxon>
        <taxon>Candidatus Enterenecus</taxon>
    </lineage>
</organism>
<accession>A0A9D0YRJ3</accession>
<name>A0A9D0YRJ3_9FIRM</name>
<dbReference type="EMBL" id="DVFO01000024">
    <property type="protein sequence ID" value="HIQ60460.1"/>
    <property type="molecule type" value="Genomic_DNA"/>
</dbReference>
<feature type="transmembrane region" description="Helical" evidence="2">
    <location>
        <begin position="266"/>
        <end position="290"/>
    </location>
</feature>
<keyword evidence="2" id="KW-1133">Transmembrane helix</keyword>
<feature type="transmembrane region" description="Helical" evidence="2">
    <location>
        <begin position="151"/>
        <end position="173"/>
    </location>
</feature>
<evidence type="ECO:0000256" key="2">
    <source>
        <dbReference type="SAM" id="Phobius"/>
    </source>
</evidence>
<keyword evidence="2" id="KW-0812">Transmembrane</keyword>
<reference evidence="3" key="2">
    <citation type="journal article" date="2021" name="PeerJ">
        <title>Extensive microbial diversity within the chicken gut microbiome revealed by metagenomics and culture.</title>
        <authorList>
            <person name="Gilroy R."/>
            <person name="Ravi A."/>
            <person name="Getino M."/>
            <person name="Pursley I."/>
            <person name="Horton D.L."/>
            <person name="Alikhan N.F."/>
            <person name="Baker D."/>
            <person name="Gharbi K."/>
            <person name="Hall N."/>
            <person name="Watson M."/>
            <person name="Adriaenssens E.M."/>
            <person name="Foster-Nyarko E."/>
            <person name="Jarju S."/>
            <person name="Secka A."/>
            <person name="Antonio M."/>
            <person name="Oren A."/>
            <person name="Chaudhuri R.R."/>
            <person name="La Ragione R."/>
            <person name="Hildebrand F."/>
            <person name="Pallen M.J."/>
        </authorList>
    </citation>
    <scope>NUCLEOTIDE SEQUENCE</scope>
    <source>
        <strain evidence="3">ChiGjej2B2-12916</strain>
    </source>
</reference>
<feature type="transmembrane region" description="Helical" evidence="2">
    <location>
        <begin position="233"/>
        <end position="254"/>
    </location>
</feature>
<dbReference type="Proteomes" id="UP000886879">
    <property type="component" value="Unassembled WGS sequence"/>
</dbReference>
<evidence type="ECO:0000313" key="3">
    <source>
        <dbReference type="EMBL" id="HIQ60460.1"/>
    </source>
</evidence>
<evidence type="ECO:0000256" key="1">
    <source>
        <dbReference type="SAM" id="MobiDB-lite"/>
    </source>
</evidence>
<keyword evidence="2" id="KW-0472">Membrane</keyword>
<feature type="region of interest" description="Disordered" evidence="1">
    <location>
        <begin position="105"/>
        <end position="127"/>
    </location>
</feature>
<dbReference type="AlphaFoldDB" id="A0A9D0YRJ3"/>
<comment type="caution">
    <text evidence="3">The sequence shown here is derived from an EMBL/GenBank/DDBJ whole genome shotgun (WGS) entry which is preliminary data.</text>
</comment>
<gene>
    <name evidence="3" type="ORF">IAD31_02540</name>
</gene>
<reference evidence="3" key="1">
    <citation type="submission" date="2020-10" db="EMBL/GenBank/DDBJ databases">
        <authorList>
            <person name="Gilroy R."/>
        </authorList>
    </citation>
    <scope>NUCLEOTIDE SEQUENCE</scope>
    <source>
        <strain evidence="3">ChiGjej2B2-12916</strain>
    </source>
</reference>
<proteinExistence type="predicted"/>
<evidence type="ECO:0000313" key="4">
    <source>
        <dbReference type="Proteomes" id="UP000886879"/>
    </source>
</evidence>
<protein>
    <submittedName>
        <fullName evidence="3">Uncharacterized protein</fullName>
    </submittedName>
</protein>
<sequence length="293" mass="32706">MQRNGQGEAQHALRELVRRYGTKVLGDPKIGQLARTNPALAPYGAMLEAFARAGLYATYLDHVAQGREKDVAIRAAADRLAPVDTPQRAAAEWVCRVNWRVVERRRPSPSAPAPQQRTKQRRSAPSRSISLPSFKFRRAKKKKEEKDGHPLWATVLCIARMLLGLGVMAVVLYKSGAVSLLARMDENLWRHLPETVQQFILHAPPVAWERWLVESLAQRPPMLEFAKLVLHQAWYPIACLMLWGGYLTVFAPLAAHHGQGLIRQMLGGAVALVVLAMLSLFGVSALYAIAFLW</sequence>